<evidence type="ECO:0000256" key="5">
    <source>
        <dbReference type="ARBA" id="ARBA00022840"/>
    </source>
</evidence>
<dbReference type="CDD" id="cd01991">
    <property type="entry name" value="Asn_synthase_B_C"/>
    <property type="match status" value="1"/>
</dbReference>
<reference evidence="12 13" key="1">
    <citation type="submission" date="2015-09" db="EMBL/GenBank/DDBJ databases">
        <title>Whole genome shotgun sequence assembly of Aphanizomenon flos-aquae UKL13.</title>
        <authorList>
            <person name="Driscoll C."/>
        </authorList>
    </citation>
    <scope>NUCLEOTIDE SEQUENCE [LARGE SCALE GENOMIC DNA]</scope>
    <source>
        <strain evidence="12">MDT13</strain>
    </source>
</reference>
<keyword evidence="9" id="KW-0028">Amino-acid biosynthesis</keyword>
<evidence type="ECO:0000259" key="11">
    <source>
        <dbReference type="PROSITE" id="PS51278"/>
    </source>
</evidence>
<comment type="pathway">
    <text evidence="1">Amino-acid biosynthesis; L-asparagine biosynthesis; L-asparagine from L-aspartate (L-Gln route): step 1/1.</text>
</comment>
<dbReference type="InterPro" id="IPR017932">
    <property type="entry name" value="GATase_2_dom"/>
</dbReference>
<sequence length="617" mass="69505">MCGIAGIIRLNTNNGRLEAKIEKMQTALKHRGPDDAGIYISTDKQAALAHTRLSILDLSAAGHQPMSTTDNRYHITFNGEIYNFQELRENLISQGEKFHSQTDTEVILKLYQRIGSDCVQHLRGMFAFAIWDDLEKTCFLARDHLGIKPLYYYQLGTTLVFASELRAVLASGLPAINMSLEGLYGYLTTGSVPEPYTLIADIYCLSAGNWLYWQNVNITKKQYWQINFTPEKISPPEAREIVRKALLDSIQHHFISDVPVGIFLSGGIDSTTILALATQTQKSQLSTYSITFAESEFNEGELAQKIANHFGAKHTEYQVTSSFAKTILPDFLAAIDQPSIDGFNTFCVSKVAHDHGMKVVLSGLGGDEIFGGYQSFQKVPQMVEWSKKLNILPFLRTGLGIGLESWVNSPRIKRFGDFLTQTPSFASAYGTFRGIFSHQEACMIINQLSISTPILPPLVPSYQGEKPESSSLPLARGELGWGSTPEDEVSFLELSCYMRNQLLRDSDVMSMNWGLELRVPFVDKNLLEAVAPIPSNIRLAQGKKLLTQAITEIPDWVINRPKKGFSFPFESWMNSEFGDYFDNVHQNLNIPLNIPLKPWYRRWSLAILHHWWEQINL</sequence>
<keyword evidence="4 10" id="KW-0547">Nucleotide-binding</keyword>
<dbReference type="InterPro" id="IPR014729">
    <property type="entry name" value="Rossmann-like_a/b/a_fold"/>
</dbReference>
<dbReference type="PIRSF" id="PIRSF001589">
    <property type="entry name" value="Asn_synthetase_glu-h"/>
    <property type="match status" value="1"/>
</dbReference>
<evidence type="ECO:0000256" key="4">
    <source>
        <dbReference type="ARBA" id="ARBA00022741"/>
    </source>
</evidence>
<gene>
    <name evidence="12" type="ORF">AN481_15490</name>
</gene>
<dbReference type="InterPro" id="IPR051786">
    <property type="entry name" value="ASN_synthetase/amidase"/>
</dbReference>
<keyword evidence="7 9" id="KW-0315">Glutamine amidotransferase</keyword>
<dbReference type="InterPro" id="IPR001962">
    <property type="entry name" value="Asn_synthase"/>
</dbReference>
<feature type="active site" description="For GATase activity" evidence="9">
    <location>
        <position position="2"/>
    </location>
</feature>
<name>A0A1B7VPW2_APHFL</name>
<proteinExistence type="inferred from homology"/>
<dbReference type="Gene3D" id="3.40.50.620">
    <property type="entry name" value="HUPs"/>
    <property type="match status" value="2"/>
</dbReference>
<keyword evidence="5 10" id="KW-0067">ATP-binding</keyword>
<keyword evidence="6 9" id="KW-0061">Asparagine biosynthesis</keyword>
<evidence type="ECO:0000256" key="10">
    <source>
        <dbReference type="PIRSR" id="PIRSR001589-2"/>
    </source>
</evidence>
<accession>A0A1B7VPW2</accession>
<dbReference type="InterPro" id="IPR006426">
    <property type="entry name" value="Asn_synth_AEB"/>
</dbReference>
<dbReference type="STRING" id="1803587.GCA_001593825_03749"/>
<dbReference type="Pfam" id="PF00733">
    <property type="entry name" value="Asn_synthase"/>
    <property type="match status" value="1"/>
</dbReference>
<feature type="domain" description="Glutamine amidotransferase type-2" evidence="11">
    <location>
        <begin position="2"/>
        <end position="190"/>
    </location>
</feature>
<dbReference type="EMBL" id="LJOY01000061">
    <property type="protein sequence ID" value="OBQ22604.1"/>
    <property type="molecule type" value="Genomic_DNA"/>
</dbReference>
<dbReference type="PATRIC" id="fig|1710894.3.peg.1670"/>
<feature type="binding site" evidence="10">
    <location>
        <position position="290"/>
    </location>
    <ligand>
        <name>ATP</name>
        <dbReference type="ChEBI" id="CHEBI:30616"/>
    </ligand>
</feature>
<dbReference type="PROSITE" id="PS51278">
    <property type="entry name" value="GATASE_TYPE_2"/>
    <property type="match status" value="1"/>
</dbReference>
<evidence type="ECO:0000256" key="2">
    <source>
        <dbReference type="ARBA" id="ARBA00005752"/>
    </source>
</evidence>
<comment type="caution">
    <text evidence="12">The sequence shown here is derived from an EMBL/GenBank/DDBJ whole genome shotgun (WGS) entry which is preliminary data.</text>
</comment>
<dbReference type="GO" id="GO:0004066">
    <property type="term" value="F:asparagine synthase (glutamine-hydrolyzing) activity"/>
    <property type="evidence" value="ECO:0007669"/>
    <property type="project" value="UniProtKB-EC"/>
</dbReference>
<evidence type="ECO:0000313" key="13">
    <source>
        <dbReference type="Proteomes" id="UP000092382"/>
    </source>
</evidence>
<dbReference type="InterPro" id="IPR029055">
    <property type="entry name" value="Ntn_hydrolases_N"/>
</dbReference>
<dbReference type="EC" id="6.3.5.4" evidence="3"/>
<evidence type="ECO:0000256" key="3">
    <source>
        <dbReference type="ARBA" id="ARBA00012737"/>
    </source>
</evidence>
<feature type="binding site" evidence="10">
    <location>
        <begin position="362"/>
        <end position="363"/>
    </location>
    <ligand>
        <name>ATP</name>
        <dbReference type="ChEBI" id="CHEBI:30616"/>
    </ligand>
</feature>
<dbReference type="GO" id="GO:0006529">
    <property type="term" value="P:asparagine biosynthetic process"/>
    <property type="evidence" value="ECO:0007669"/>
    <property type="project" value="UniProtKB-KW"/>
</dbReference>
<evidence type="ECO:0000256" key="8">
    <source>
        <dbReference type="ARBA" id="ARBA00048741"/>
    </source>
</evidence>
<comment type="catalytic activity">
    <reaction evidence="8">
        <text>L-aspartate + L-glutamine + ATP + H2O = L-asparagine + L-glutamate + AMP + diphosphate + H(+)</text>
        <dbReference type="Rhea" id="RHEA:12228"/>
        <dbReference type="ChEBI" id="CHEBI:15377"/>
        <dbReference type="ChEBI" id="CHEBI:15378"/>
        <dbReference type="ChEBI" id="CHEBI:29985"/>
        <dbReference type="ChEBI" id="CHEBI:29991"/>
        <dbReference type="ChEBI" id="CHEBI:30616"/>
        <dbReference type="ChEBI" id="CHEBI:33019"/>
        <dbReference type="ChEBI" id="CHEBI:58048"/>
        <dbReference type="ChEBI" id="CHEBI:58359"/>
        <dbReference type="ChEBI" id="CHEBI:456215"/>
        <dbReference type="EC" id="6.3.5.4"/>
    </reaction>
</comment>
<comment type="similarity">
    <text evidence="2">Belongs to the asparagine synthetase family.</text>
</comment>
<feature type="binding site" evidence="10">
    <location>
        <position position="103"/>
    </location>
    <ligand>
        <name>L-glutamine</name>
        <dbReference type="ChEBI" id="CHEBI:58359"/>
    </ligand>
</feature>
<dbReference type="InterPro" id="IPR033738">
    <property type="entry name" value="AsnB_N"/>
</dbReference>
<dbReference type="PANTHER" id="PTHR43284">
    <property type="entry name" value="ASPARAGINE SYNTHETASE (GLUTAMINE-HYDROLYZING)"/>
    <property type="match status" value="1"/>
</dbReference>
<dbReference type="Proteomes" id="UP000092382">
    <property type="component" value="Unassembled WGS sequence"/>
</dbReference>
<dbReference type="Gene3D" id="3.60.20.10">
    <property type="entry name" value="Glutamine Phosphoribosylpyrophosphate, subunit 1, domain 1"/>
    <property type="match status" value="1"/>
</dbReference>
<protein>
    <recommendedName>
        <fullName evidence="3">asparagine synthase (glutamine-hydrolyzing)</fullName>
        <ecNumber evidence="3">6.3.5.4</ecNumber>
    </recommendedName>
</protein>
<dbReference type="SUPFAM" id="SSF56235">
    <property type="entry name" value="N-terminal nucleophile aminohydrolases (Ntn hydrolases)"/>
    <property type="match status" value="1"/>
</dbReference>
<dbReference type="NCBIfam" id="TIGR01536">
    <property type="entry name" value="asn_synth_AEB"/>
    <property type="match status" value="1"/>
</dbReference>
<dbReference type="AlphaFoldDB" id="A0A1B7VPW2"/>
<evidence type="ECO:0000256" key="1">
    <source>
        <dbReference type="ARBA" id="ARBA00005187"/>
    </source>
</evidence>
<dbReference type="Pfam" id="PF13537">
    <property type="entry name" value="GATase_7"/>
    <property type="match status" value="1"/>
</dbReference>
<dbReference type="CDD" id="cd00712">
    <property type="entry name" value="AsnB"/>
    <property type="match status" value="1"/>
</dbReference>
<dbReference type="PANTHER" id="PTHR43284:SF1">
    <property type="entry name" value="ASPARAGINE SYNTHETASE"/>
    <property type="match status" value="1"/>
</dbReference>
<evidence type="ECO:0000256" key="6">
    <source>
        <dbReference type="ARBA" id="ARBA00022888"/>
    </source>
</evidence>
<evidence type="ECO:0000256" key="9">
    <source>
        <dbReference type="PIRSR" id="PIRSR001589-1"/>
    </source>
</evidence>
<evidence type="ECO:0000313" key="12">
    <source>
        <dbReference type="EMBL" id="OBQ22604.1"/>
    </source>
</evidence>
<dbReference type="GO" id="GO:0005524">
    <property type="term" value="F:ATP binding"/>
    <property type="evidence" value="ECO:0007669"/>
    <property type="project" value="UniProtKB-KW"/>
</dbReference>
<evidence type="ECO:0000256" key="7">
    <source>
        <dbReference type="ARBA" id="ARBA00022962"/>
    </source>
</evidence>
<dbReference type="SUPFAM" id="SSF52402">
    <property type="entry name" value="Adenine nucleotide alpha hydrolases-like"/>
    <property type="match status" value="1"/>
</dbReference>
<organism evidence="12 13">
    <name type="scientific">Aphanizomenon flos-aquae LD13</name>
    <dbReference type="NCBI Taxonomy" id="1710894"/>
    <lineage>
        <taxon>Bacteria</taxon>
        <taxon>Bacillati</taxon>
        <taxon>Cyanobacteriota</taxon>
        <taxon>Cyanophyceae</taxon>
        <taxon>Nostocales</taxon>
        <taxon>Aphanizomenonaceae</taxon>
        <taxon>Aphanizomenon</taxon>
    </lineage>
</organism>